<dbReference type="AlphaFoldDB" id="A0A0F4QGD5"/>
<dbReference type="EMBL" id="JXYA01000046">
    <property type="protein sequence ID" value="KJZ06666.1"/>
    <property type="molecule type" value="Genomic_DNA"/>
</dbReference>
<evidence type="ECO:0000313" key="2">
    <source>
        <dbReference type="EMBL" id="KJZ06666.1"/>
    </source>
</evidence>
<dbReference type="OrthoDB" id="5457135at2"/>
<dbReference type="Proteomes" id="UP000033452">
    <property type="component" value="Unassembled WGS sequence"/>
</dbReference>
<evidence type="ECO:0008006" key="4">
    <source>
        <dbReference type="Google" id="ProtNLM"/>
    </source>
</evidence>
<reference evidence="2 3" key="1">
    <citation type="journal article" date="2015" name="BMC Genomics">
        <title>Genome mining reveals unlocked bioactive potential of marine Gram-negative bacteria.</title>
        <authorList>
            <person name="Machado H."/>
            <person name="Sonnenschein E.C."/>
            <person name="Melchiorsen J."/>
            <person name="Gram L."/>
        </authorList>
    </citation>
    <scope>NUCLEOTIDE SEQUENCE [LARGE SCALE GENOMIC DNA]</scope>
    <source>
        <strain evidence="2 3">S2471</strain>
    </source>
</reference>
<sequence length="149" mass="15923">MAKNRPLIIAGCLSFLASLFHLLCIWGGPDWYLVMGAGQAMADMAAAGDLYPTLITSFIAVMLAIWGVYALSGAGIIIRLPFLKTALILITSIYLLRGIAGLFAPFASTSAAIQQNSTTFWLVSSLICCAYGACYLLGTIKLWGENTHP</sequence>
<keyword evidence="1" id="KW-0472">Membrane</keyword>
<gene>
    <name evidence="2" type="ORF">TW77_18410</name>
</gene>
<protein>
    <recommendedName>
        <fullName evidence="4">DUF2569 domain-containing protein</fullName>
    </recommendedName>
</protein>
<dbReference type="RefSeq" id="WP_046006444.1">
    <property type="nucleotide sequence ID" value="NZ_JXYA01000046.1"/>
</dbReference>
<organism evidence="2 3">
    <name type="scientific">Pseudoalteromonas rubra</name>
    <dbReference type="NCBI Taxonomy" id="43658"/>
    <lineage>
        <taxon>Bacteria</taxon>
        <taxon>Pseudomonadati</taxon>
        <taxon>Pseudomonadota</taxon>
        <taxon>Gammaproteobacteria</taxon>
        <taxon>Alteromonadales</taxon>
        <taxon>Pseudoalteromonadaceae</taxon>
        <taxon>Pseudoalteromonas</taxon>
    </lineage>
</organism>
<accession>A0A0F4QGD5</accession>
<keyword evidence="1" id="KW-1133">Transmembrane helix</keyword>
<keyword evidence="3" id="KW-1185">Reference proteome</keyword>
<dbReference type="PATRIC" id="fig|43658.5.peg.3894"/>
<proteinExistence type="predicted"/>
<feature type="transmembrane region" description="Helical" evidence="1">
    <location>
        <begin position="119"/>
        <end position="138"/>
    </location>
</feature>
<evidence type="ECO:0000256" key="1">
    <source>
        <dbReference type="SAM" id="Phobius"/>
    </source>
</evidence>
<feature type="transmembrane region" description="Helical" evidence="1">
    <location>
        <begin position="7"/>
        <end position="28"/>
    </location>
</feature>
<feature type="transmembrane region" description="Helical" evidence="1">
    <location>
        <begin position="54"/>
        <end position="78"/>
    </location>
</feature>
<name>A0A0F4QGD5_9GAMM</name>
<keyword evidence="1" id="KW-0812">Transmembrane</keyword>
<feature type="transmembrane region" description="Helical" evidence="1">
    <location>
        <begin position="85"/>
        <end position="107"/>
    </location>
</feature>
<evidence type="ECO:0000313" key="3">
    <source>
        <dbReference type="Proteomes" id="UP000033452"/>
    </source>
</evidence>
<comment type="caution">
    <text evidence="2">The sequence shown here is derived from an EMBL/GenBank/DDBJ whole genome shotgun (WGS) entry which is preliminary data.</text>
</comment>